<comment type="caution">
    <text evidence="2">The sequence shown here is derived from an EMBL/GenBank/DDBJ whole genome shotgun (WGS) entry which is preliminary data.</text>
</comment>
<organism evidence="2 3">
    <name type="scientific">Microbacterium caowuchunii</name>
    <dbReference type="NCBI Taxonomy" id="2614638"/>
    <lineage>
        <taxon>Bacteria</taxon>
        <taxon>Bacillati</taxon>
        <taxon>Actinomycetota</taxon>
        <taxon>Actinomycetes</taxon>
        <taxon>Micrococcales</taxon>
        <taxon>Microbacteriaceae</taxon>
        <taxon>Microbacterium</taxon>
    </lineage>
</organism>
<gene>
    <name evidence="2" type="ORF">F6B40_11160</name>
</gene>
<dbReference type="EMBL" id="VYUY01000015">
    <property type="protein sequence ID" value="KAA9132257.1"/>
    <property type="molecule type" value="Genomic_DNA"/>
</dbReference>
<dbReference type="RefSeq" id="WP_150893994.1">
    <property type="nucleotide sequence ID" value="NZ_VYUY01000015.1"/>
</dbReference>
<dbReference type="AlphaFoldDB" id="A0A5N0TDU3"/>
<evidence type="ECO:0000259" key="1">
    <source>
        <dbReference type="Pfam" id="PF09084"/>
    </source>
</evidence>
<feature type="domain" description="SsuA/THI5-like" evidence="1">
    <location>
        <begin position="68"/>
        <end position="278"/>
    </location>
</feature>
<dbReference type="Proteomes" id="UP000326838">
    <property type="component" value="Unassembled WGS sequence"/>
</dbReference>
<evidence type="ECO:0000313" key="2">
    <source>
        <dbReference type="EMBL" id="KAA9132257.1"/>
    </source>
</evidence>
<dbReference type="SUPFAM" id="SSF53850">
    <property type="entry name" value="Periplasmic binding protein-like II"/>
    <property type="match status" value="1"/>
</dbReference>
<protein>
    <submittedName>
        <fullName evidence="2">ABC transporter substrate-binding protein</fullName>
    </submittedName>
</protein>
<sequence>MVSATTHPTGTASHKRLARTAAAFLAAGALALAGCSGDTSGSSASADADAPAELQKMLVVTFLPLESFSFTPEMFAYSGGYFEKHGLDVELQPVQGTAAAIQSLLGGSTPITRASTVDVMPAMEAGQEITAIGTMAYKSNLRVVSVEDNPIESPDDMEGQVMGMGSIGGTSEKMLNLALGADDIPLESVTRQAVPVTAATLEVVRQGQLSGYIVSLDTSLAIEQQNDDAVVTDAGLGAAPDIQTWITTAKNLEDPEKVEQMEKFMAAIQEAVQFVIDDSENDFDNVLQIMRDSGDWDFPALQDDGVARAALEIYTTQTWVDQSGDAALLENNIGAWTSAYDTYVKAGLLKGGQDPEKWITNDHVPAG</sequence>
<dbReference type="PANTHER" id="PTHR30024">
    <property type="entry name" value="ALIPHATIC SULFONATES-BINDING PROTEIN-RELATED"/>
    <property type="match status" value="1"/>
</dbReference>
<name>A0A5N0TDU3_9MICO</name>
<keyword evidence="3" id="KW-1185">Reference proteome</keyword>
<proteinExistence type="predicted"/>
<accession>A0A5N0TDU3</accession>
<dbReference type="Gene3D" id="3.40.190.10">
    <property type="entry name" value="Periplasmic binding protein-like II"/>
    <property type="match status" value="2"/>
</dbReference>
<evidence type="ECO:0000313" key="3">
    <source>
        <dbReference type="Proteomes" id="UP000326838"/>
    </source>
</evidence>
<reference evidence="3" key="1">
    <citation type="submission" date="2019-09" db="EMBL/GenBank/DDBJ databases">
        <title>Mumia zhuanghuii sp. nov. isolated from the intestinal contents of plateau pika (Ochotona curzoniae) in the Qinghai-Tibet plateau of China.</title>
        <authorList>
            <person name="Tian Z."/>
        </authorList>
    </citation>
    <scope>NUCLEOTIDE SEQUENCE [LARGE SCALE GENOMIC DNA]</scope>
    <source>
        <strain evidence="3">L-033</strain>
    </source>
</reference>
<dbReference type="Pfam" id="PF09084">
    <property type="entry name" value="NMT1"/>
    <property type="match status" value="1"/>
</dbReference>
<dbReference type="InterPro" id="IPR015168">
    <property type="entry name" value="SsuA/THI5"/>
</dbReference>